<evidence type="ECO:0000313" key="1">
    <source>
        <dbReference type="Ensembl" id="ENSCSAVP00000003680.1"/>
    </source>
</evidence>
<evidence type="ECO:0000313" key="2">
    <source>
        <dbReference type="Proteomes" id="UP000007875"/>
    </source>
</evidence>
<protein>
    <submittedName>
        <fullName evidence="1">Uncharacterized protein</fullName>
    </submittedName>
</protein>
<dbReference type="Ensembl" id="ENSCSAVT00000003736.1">
    <property type="protein sequence ID" value="ENSCSAVP00000003680.1"/>
    <property type="gene ID" value="ENSCSAVG00000002185.1"/>
</dbReference>
<reference evidence="2" key="1">
    <citation type="submission" date="2003-08" db="EMBL/GenBank/DDBJ databases">
        <authorList>
            <person name="Birren B."/>
            <person name="Nusbaum C."/>
            <person name="Abebe A."/>
            <person name="Abouelleil A."/>
            <person name="Adekoya E."/>
            <person name="Ait-zahra M."/>
            <person name="Allen N."/>
            <person name="Allen T."/>
            <person name="An P."/>
            <person name="Anderson M."/>
            <person name="Anderson S."/>
            <person name="Arachchi H."/>
            <person name="Armbruster J."/>
            <person name="Bachantsang P."/>
            <person name="Baldwin J."/>
            <person name="Barry A."/>
            <person name="Bayul T."/>
            <person name="Blitshsteyn B."/>
            <person name="Bloom T."/>
            <person name="Blye J."/>
            <person name="Boguslavskiy L."/>
            <person name="Borowsky M."/>
            <person name="Boukhgalter B."/>
            <person name="Brunache A."/>
            <person name="Butler J."/>
            <person name="Calixte N."/>
            <person name="Calvo S."/>
            <person name="Camarata J."/>
            <person name="Campo K."/>
            <person name="Chang J."/>
            <person name="Cheshatsang Y."/>
            <person name="Citroen M."/>
            <person name="Collymore A."/>
            <person name="Considine T."/>
            <person name="Cook A."/>
            <person name="Cooke P."/>
            <person name="Corum B."/>
            <person name="Cuomo C."/>
            <person name="David R."/>
            <person name="Dawoe T."/>
            <person name="Degray S."/>
            <person name="Dodge S."/>
            <person name="Dooley K."/>
            <person name="Dorje P."/>
            <person name="Dorjee K."/>
            <person name="Dorris L."/>
            <person name="Duffey N."/>
            <person name="Dupes A."/>
            <person name="Elkins T."/>
            <person name="Engels R."/>
            <person name="Erickson J."/>
            <person name="Farina A."/>
            <person name="Faro S."/>
            <person name="Ferreira P."/>
            <person name="Fischer H."/>
            <person name="Fitzgerald M."/>
            <person name="Foley K."/>
            <person name="Gage D."/>
            <person name="Galagan J."/>
            <person name="Gearin G."/>
            <person name="Gnerre S."/>
            <person name="Gnirke A."/>
            <person name="Goyette A."/>
            <person name="Graham J."/>
            <person name="Grandbois E."/>
            <person name="Gyaltsen K."/>
            <person name="Hafez N."/>
            <person name="Hagopian D."/>
            <person name="Hagos B."/>
            <person name="Hall J."/>
            <person name="Hatcher B."/>
            <person name="Heller A."/>
            <person name="Higgins H."/>
            <person name="Honan T."/>
            <person name="Horn A."/>
            <person name="Houde N."/>
            <person name="Hughes L."/>
            <person name="Hulme W."/>
            <person name="Husby E."/>
            <person name="Iliev I."/>
            <person name="Jaffe D."/>
            <person name="Jones C."/>
            <person name="Kamal M."/>
            <person name="Kamat A."/>
            <person name="Kamvysselis M."/>
            <person name="Karlsson E."/>
            <person name="Kells C."/>
            <person name="Kieu A."/>
            <person name="Kisner P."/>
            <person name="Kodira C."/>
            <person name="Kulbokas E."/>
            <person name="Labutti K."/>
            <person name="Lama D."/>
            <person name="Landers T."/>
            <person name="Leger J."/>
            <person name="Levine S."/>
            <person name="Lewis D."/>
            <person name="Lewis T."/>
            <person name="Lindblad-toh K."/>
            <person name="Liu X."/>
            <person name="Lokyitsang T."/>
            <person name="Lokyitsang Y."/>
            <person name="Lucien O."/>
            <person name="Lui A."/>
            <person name="Ma L.J."/>
            <person name="Mabbitt R."/>
            <person name="Macdonald J."/>
            <person name="Maclean C."/>
            <person name="Major J."/>
            <person name="Manning J."/>
            <person name="Marabella R."/>
            <person name="Maru K."/>
            <person name="Matthews C."/>
            <person name="Mauceli E."/>
            <person name="Mccarthy M."/>
            <person name="Mcdonough S."/>
            <person name="Mcghee T."/>
            <person name="Meldrim J."/>
            <person name="Meneus L."/>
            <person name="Mesirov J."/>
            <person name="Mihalev A."/>
            <person name="Mihova T."/>
            <person name="Mikkelsen T."/>
            <person name="Mlenga V."/>
            <person name="Moru K."/>
            <person name="Mozes J."/>
            <person name="Mulrain L."/>
            <person name="Munson G."/>
            <person name="Naylor J."/>
            <person name="Newes C."/>
            <person name="Nguyen C."/>
            <person name="Nguyen N."/>
            <person name="Nguyen T."/>
            <person name="Nicol R."/>
            <person name="Nielsen C."/>
            <person name="Nizzari M."/>
            <person name="Norbu C."/>
            <person name="Norbu N."/>
            <person name="O'donnell P."/>
            <person name="Okoawo O."/>
            <person name="O'leary S."/>
            <person name="Omotosho B."/>
            <person name="O'neill K."/>
            <person name="Osman S."/>
            <person name="Parker S."/>
            <person name="Perrin D."/>
            <person name="Phunkhang P."/>
            <person name="Piqani B."/>
            <person name="Purcell S."/>
            <person name="Rachupka T."/>
            <person name="Ramasamy U."/>
            <person name="Rameau R."/>
            <person name="Ray V."/>
            <person name="Raymond C."/>
            <person name="Retta R."/>
            <person name="Richardson S."/>
            <person name="Rise C."/>
            <person name="Rodriguez J."/>
            <person name="Rogers J."/>
            <person name="Rogov P."/>
            <person name="Rutman M."/>
            <person name="Schupbach R."/>
            <person name="Seaman C."/>
            <person name="Settipalli S."/>
            <person name="Sharpe T."/>
            <person name="Sheridan J."/>
            <person name="Sherpa N."/>
            <person name="Shi J."/>
            <person name="Smirnov S."/>
            <person name="Smith C."/>
            <person name="Sougnez C."/>
            <person name="Spencer B."/>
            <person name="Stalker J."/>
            <person name="Stange-thomann N."/>
            <person name="Stavropoulos S."/>
            <person name="Stetson K."/>
            <person name="Stone C."/>
            <person name="Stone S."/>
            <person name="Stubbs M."/>
            <person name="Talamas J."/>
            <person name="Tchuinga P."/>
            <person name="Tenzing P."/>
            <person name="Tesfaye S."/>
            <person name="Theodore J."/>
            <person name="Thoulutsang Y."/>
            <person name="Topham K."/>
            <person name="Towey S."/>
            <person name="Tsamla T."/>
            <person name="Tsomo N."/>
            <person name="Vallee D."/>
            <person name="Vassiliev H."/>
            <person name="Venkataraman V."/>
            <person name="Vinson J."/>
            <person name="Vo A."/>
            <person name="Wade C."/>
            <person name="Wang S."/>
            <person name="Wangchuk T."/>
            <person name="Wangdi T."/>
            <person name="Whittaker C."/>
            <person name="Wilkinson J."/>
            <person name="Wu Y."/>
            <person name="Wyman D."/>
            <person name="Yadav S."/>
            <person name="Yang S."/>
            <person name="Yang X."/>
            <person name="Yeager S."/>
            <person name="Yee E."/>
            <person name="Young G."/>
            <person name="Zainoun J."/>
            <person name="Zembeck L."/>
            <person name="Zimmer A."/>
            <person name="Zody M."/>
            <person name="Lander E."/>
        </authorList>
    </citation>
    <scope>NUCLEOTIDE SEQUENCE [LARGE SCALE GENOMIC DNA]</scope>
</reference>
<proteinExistence type="predicted"/>
<keyword evidence="2" id="KW-1185">Reference proteome</keyword>
<dbReference type="Proteomes" id="UP000007875">
    <property type="component" value="Unassembled WGS sequence"/>
</dbReference>
<dbReference type="HOGENOM" id="CLU_3193715_0_0_1"/>
<accession>H2YED2</accession>
<name>H2YED2_CIOSA</name>
<organism evidence="1 2">
    <name type="scientific">Ciona savignyi</name>
    <name type="common">Pacific transparent sea squirt</name>
    <dbReference type="NCBI Taxonomy" id="51511"/>
    <lineage>
        <taxon>Eukaryota</taxon>
        <taxon>Metazoa</taxon>
        <taxon>Chordata</taxon>
        <taxon>Tunicata</taxon>
        <taxon>Ascidiacea</taxon>
        <taxon>Phlebobranchia</taxon>
        <taxon>Cionidae</taxon>
        <taxon>Ciona</taxon>
    </lineage>
</organism>
<dbReference type="GeneTree" id="ENSGT00390000017697"/>
<dbReference type="AlphaFoldDB" id="H2YED2"/>
<reference evidence="1" key="3">
    <citation type="submission" date="2025-09" db="UniProtKB">
        <authorList>
            <consortium name="Ensembl"/>
        </authorList>
    </citation>
    <scope>IDENTIFICATION</scope>
</reference>
<reference evidence="1" key="2">
    <citation type="submission" date="2025-08" db="UniProtKB">
        <authorList>
            <consortium name="Ensembl"/>
        </authorList>
    </citation>
    <scope>IDENTIFICATION</scope>
</reference>
<sequence length="46" mass="5489">NCFYCIALVTNHQCKNYKTKFHIEVPMAHNLVESIFLSKFLIFRII</sequence>